<evidence type="ECO:0000256" key="5">
    <source>
        <dbReference type="ARBA" id="ARBA00022741"/>
    </source>
</evidence>
<dbReference type="FunFam" id="1.10.1070.11:FF:000022">
    <property type="entry name" value="Phosphatidylinositol 4-kinase stt4"/>
    <property type="match status" value="1"/>
</dbReference>
<reference evidence="10 11" key="3">
    <citation type="journal article" date="2015" name="Genome Announc.">
        <title>Draft Genome Sequence of the Archiascomycetous Yeast Saitoella complicata.</title>
        <authorList>
            <person name="Yamauchi K."/>
            <person name="Kondo S."/>
            <person name="Hamamoto M."/>
            <person name="Takahashi Y."/>
            <person name="Ogura Y."/>
            <person name="Hayashi T."/>
            <person name="Nishida H."/>
        </authorList>
    </citation>
    <scope>NUCLEOTIDE SEQUENCE [LARGE SCALE GENOMIC DNA]</scope>
    <source>
        <strain evidence="10 11">NRRL Y-17804</strain>
    </source>
</reference>
<evidence type="ECO:0000259" key="9">
    <source>
        <dbReference type="PROSITE" id="PS51545"/>
    </source>
</evidence>
<dbReference type="SUPFAM" id="SSF48371">
    <property type="entry name" value="ARM repeat"/>
    <property type="match status" value="1"/>
</dbReference>
<feature type="domain" description="PIK helical" evidence="9">
    <location>
        <begin position="1360"/>
        <end position="1536"/>
    </location>
</feature>
<evidence type="ECO:0000259" key="8">
    <source>
        <dbReference type="PROSITE" id="PS50290"/>
    </source>
</evidence>
<dbReference type="STRING" id="698492.A0A0E9NMI8"/>
<dbReference type="OMA" id="TIEVWQS"/>
<dbReference type="InterPro" id="IPR001263">
    <property type="entry name" value="PI3K_accessory_dom"/>
</dbReference>
<dbReference type="InterPro" id="IPR011009">
    <property type="entry name" value="Kinase-like_dom_sf"/>
</dbReference>
<dbReference type="PROSITE" id="PS51545">
    <property type="entry name" value="PIK_HELICAL"/>
    <property type="match status" value="1"/>
</dbReference>
<dbReference type="GO" id="GO:0048015">
    <property type="term" value="P:phosphatidylinositol-mediated signaling"/>
    <property type="evidence" value="ECO:0007669"/>
    <property type="project" value="TreeGrafter"/>
</dbReference>
<evidence type="ECO:0000256" key="2">
    <source>
        <dbReference type="ARBA" id="ARBA00006209"/>
    </source>
</evidence>
<keyword evidence="7" id="KW-0067">ATP-binding</keyword>
<dbReference type="Gene3D" id="3.30.1010.10">
    <property type="entry name" value="Phosphatidylinositol 3-kinase Catalytic Subunit, Chain A, domain 4"/>
    <property type="match status" value="1"/>
</dbReference>
<dbReference type="PROSITE" id="PS00916">
    <property type="entry name" value="PI3_4_KINASE_2"/>
    <property type="match status" value="1"/>
</dbReference>
<dbReference type="Gene3D" id="1.10.1070.11">
    <property type="entry name" value="Phosphatidylinositol 3-/4-kinase, catalytic domain"/>
    <property type="match status" value="1"/>
</dbReference>
<dbReference type="InterPro" id="IPR016024">
    <property type="entry name" value="ARM-type_fold"/>
</dbReference>
<reference evidence="10 11" key="1">
    <citation type="journal article" date="2011" name="J. Gen. Appl. Microbiol.">
        <title>Draft genome sequencing of the enigmatic yeast Saitoella complicata.</title>
        <authorList>
            <person name="Nishida H."/>
            <person name="Hamamoto M."/>
            <person name="Sugiyama J."/>
        </authorList>
    </citation>
    <scope>NUCLEOTIDE SEQUENCE [LARGE SCALE GENOMIC DNA]</scope>
    <source>
        <strain evidence="10 11">NRRL Y-17804</strain>
    </source>
</reference>
<gene>
    <name evidence="10" type="ORF">G7K_4763-t1</name>
</gene>
<evidence type="ECO:0000313" key="10">
    <source>
        <dbReference type="EMBL" id="GAO50640.1"/>
    </source>
</evidence>
<dbReference type="GO" id="GO:0046854">
    <property type="term" value="P:phosphatidylinositol phosphate biosynthetic process"/>
    <property type="evidence" value="ECO:0007669"/>
    <property type="project" value="InterPro"/>
</dbReference>
<dbReference type="EMBL" id="BACD03000035">
    <property type="protein sequence ID" value="GAO50640.1"/>
    <property type="molecule type" value="Genomic_DNA"/>
</dbReference>
<feature type="domain" description="PI3K/PI4K catalytic" evidence="8">
    <location>
        <begin position="1623"/>
        <end position="1905"/>
    </location>
</feature>
<dbReference type="EC" id="2.7.1.67" evidence="3"/>
<organism evidence="10 11">
    <name type="scientific">Saitoella complicata (strain BCRC 22490 / CBS 7301 / JCM 7358 / NBRC 10748 / NRRL Y-17804)</name>
    <dbReference type="NCBI Taxonomy" id="698492"/>
    <lineage>
        <taxon>Eukaryota</taxon>
        <taxon>Fungi</taxon>
        <taxon>Dikarya</taxon>
        <taxon>Ascomycota</taxon>
        <taxon>Taphrinomycotina</taxon>
        <taxon>Taphrinomycotina incertae sedis</taxon>
        <taxon>Saitoella</taxon>
    </lineage>
</organism>
<evidence type="ECO:0000256" key="4">
    <source>
        <dbReference type="ARBA" id="ARBA00022679"/>
    </source>
</evidence>
<dbReference type="Pfam" id="PF00454">
    <property type="entry name" value="PI3_PI4_kinase"/>
    <property type="match status" value="1"/>
</dbReference>
<dbReference type="GO" id="GO:0004430">
    <property type="term" value="F:1-phosphatidylinositol 4-kinase activity"/>
    <property type="evidence" value="ECO:0007669"/>
    <property type="project" value="UniProtKB-EC"/>
</dbReference>
<dbReference type="InterPro" id="IPR042236">
    <property type="entry name" value="PI3K_accessory_sf"/>
</dbReference>
<dbReference type="CDD" id="cd05167">
    <property type="entry name" value="PI4Kc_III_alpha"/>
    <property type="match status" value="1"/>
</dbReference>
<sequence length="1921" mass="215448">MDCISKTVRNDALRKLALLSAKTGSKGTLRKIGAHGPSVDLPAASGWQERLQSIDTAQWPRPNEVVGALRSDPKKWPTRQDELRTVSVLCDSALIVEDENQARRMLAQFLLYMVAPLPVPNDITDESVTYKLVKAILSIGTRFASLQLYIAEVLETYLEELMSRTQYHAFADGQDAEETLRWALRCADFLRAGSEHTKFWTEDTYPALLNQMDKLLDDTLMLAVEQAADAVQEQGEYSLSPLRALSCQFQSADCAIGPMMMRCIAMKLVDACCTSLMVQGEQATCGNVWDEIAEKRYAMKPEMRETAARIAAIANDQLDVIEGDNDFLKLSEPENQRQARNVTASIYSILAKCSLMLGHIDEDFLRSLNSSFVDTTSMNDKNLSIAVINAATTLSMHLPEQAGSMLRPLKRFILRSNAGLSHPETNTLAVKRLADLLSVSSQDTVITTLYSLANALAPSNDRDRANSLTSRDPKDRWAAFDNITMASNVTETPQSEQQKHHTQINVISAIFETAKKIGDEKILALSLSLLTQKVGRVSAAADCVIVLKAAEGAVLGFEKEFERIVKFLSRYSTGTGGVDAVVMIEAVAEARRIMAMRLDKESETHELFVGELLKEIIEMGVMGGRGRNLETAKNLVPAFFSILDPLALALTFPDNRVFVPRDEGLIVLFRNAWFTLNLNGFHYGSTPAKEHARVLRIIARATPPIVSQRLTNHFESDLELNSVLRGNKVETDESKPKKVLAAALPAQAPDLRKLSYPKQVFLSTVLLLESLRCEFGICSRMLEYFADSNLVESDVASPLNAVADHTMTIFLRTILNTGSRGKLLVQAQEQLRELLIGCCHRIRHVQRLATRQADRLMNAMPTLLCSRSPLYTMLELVSLLWQGCVDQDLDEYSPRYTYTTTQANVTLLLSDSYRHREETFRAFHTNAKLWLRLALSQAPSETRSLLQSYLADSEDNSTAFPDISPGRSLAIDAGRALPDSNKQVSSIVPYGGWVPDAGSDYITQYTARQLYRNTESLTENRFNKRGRQSKNEEDQTSHLTLERVLQQFEDDGKHKKLVHIGELKDALRSAAGHIVESDAHETSLLRRVVRVPFAVFSTQAITLGISLWAWIIAERPCLEARTIMEVSKAWSWSARRRQGLFSHSINQTDAFEHVMEYAPSNKAAHSKQANTATSLFTPHIRVMQFLCGHFQACRYGDVHLVKVILRLLHETLVALSVGSNHPLAREARFSIVLFGLHVLATTPMHSSLEMKLRNALYDASFVWFATPPRFSFGSNRTNLTAETKLFNELIIAIERDNVPAATGGQTQKPVASLHAQKRHLLLMLVESELARLTTWLNPLRDPRTGESSMKFAKTRDASSIANLARLAWKVNPGLAVYLPLRLKYPGLDTEVRRLILAHPDEACEYPDALQLMLGDQLAPDVATQLKYLIYWKPTVPITAATYFLPAFKNNALVLQYAMRALESHGVGVTFFYVPQIVQALRYDALGYVTRYILETAHISQLFAHQIIWNMNANAYKDEDSQVPDVLKPTLDDILEKMVNSFSGTDKDFYEREFTFFNAVTSISGKLKPYIKKSKPEKKAKIDEEMALIKLDVGVYLPSNPNGRVVDIDRKSGRPLQSHAKAPFMATFIIERTNSKAVPGHLEEPSLTDDSLEDEEEQIMEVRQSAIFKVGDDCRQDVLALQLIATFREIFNTVGLDLYVFPYRVTATAPGCGVIDVLPNSISRDMLGREAVNGLYDYFITKHGNEDSIEFQRARNNFVQSMAAYSVISYLLQFKDRHNGNIMIDAEGHILHIDFGFCFDIAPGGITFENAPFKLTHEMILVMGGSADSQPFRWFQELCVKAYLASRPYAEKIIQMVTLMLDSGLPCFKGATTINNLRDRFVLDRTERDASVWMMGLIDQAYENRRTVLYDKFQQITNGIPY</sequence>
<evidence type="ECO:0000256" key="7">
    <source>
        <dbReference type="ARBA" id="ARBA00022840"/>
    </source>
</evidence>
<dbReference type="InterPro" id="IPR045495">
    <property type="entry name" value="PI4K_N"/>
</dbReference>
<dbReference type="GO" id="GO:0005524">
    <property type="term" value="F:ATP binding"/>
    <property type="evidence" value="ECO:0007669"/>
    <property type="project" value="UniProtKB-KW"/>
</dbReference>
<dbReference type="FunFam" id="3.30.1010.10:FF:000014">
    <property type="entry name" value="Phosphatidylinositol 4-kinase STT4"/>
    <property type="match status" value="1"/>
</dbReference>
<keyword evidence="5" id="KW-0547">Nucleotide-binding</keyword>
<protein>
    <recommendedName>
        <fullName evidence="3">1-phosphatidylinositol 4-kinase</fullName>
        <ecNumber evidence="3">2.7.1.67</ecNumber>
    </recommendedName>
</protein>
<reference evidence="10 11" key="2">
    <citation type="journal article" date="2014" name="J. Gen. Appl. Microbiol.">
        <title>The early diverging ascomycetous budding yeast Saitoella complicata has three histone deacetylases belonging to the Clr6, Hos2, and Rpd3 lineages.</title>
        <authorList>
            <person name="Nishida H."/>
            <person name="Matsumoto T."/>
            <person name="Kondo S."/>
            <person name="Hamamoto M."/>
            <person name="Yoshikawa H."/>
        </authorList>
    </citation>
    <scope>NUCLEOTIDE SEQUENCE [LARGE SCALE GENOMIC DNA]</scope>
    <source>
        <strain evidence="10 11">NRRL Y-17804</strain>
    </source>
</reference>
<proteinExistence type="inferred from homology"/>
<dbReference type="InterPro" id="IPR036940">
    <property type="entry name" value="PI3/4_kinase_cat_sf"/>
</dbReference>
<keyword evidence="6" id="KW-0418">Kinase</keyword>
<dbReference type="Proteomes" id="UP000033140">
    <property type="component" value="Unassembled WGS sequence"/>
</dbReference>
<dbReference type="SUPFAM" id="SSF56112">
    <property type="entry name" value="Protein kinase-like (PK-like)"/>
    <property type="match status" value="1"/>
</dbReference>
<dbReference type="Pfam" id="PF19274">
    <property type="entry name" value="PI4K_N"/>
    <property type="match status" value="1"/>
</dbReference>
<dbReference type="InterPro" id="IPR000403">
    <property type="entry name" value="PI3/4_kinase_cat_dom"/>
</dbReference>
<evidence type="ECO:0000256" key="1">
    <source>
        <dbReference type="ARBA" id="ARBA00001686"/>
    </source>
</evidence>
<dbReference type="PANTHER" id="PTHR10048">
    <property type="entry name" value="PHOSPHATIDYLINOSITOL KINASE"/>
    <property type="match status" value="1"/>
</dbReference>
<dbReference type="InterPro" id="IPR015433">
    <property type="entry name" value="PI3/4_kinase"/>
</dbReference>
<dbReference type="Pfam" id="PF00613">
    <property type="entry name" value="PI3Ka"/>
    <property type="match status" value="1"/>
</dbReference>
<dbReference type="GO" id="GO:0005737">
    <property type="term" value="C:cytoplasm"/>
    <property type="evidence" value="ECO:0007669"/>
    <property type="project" value="TreeGrafter"/>
</dbReference>
<keyword evidence="11" id="KW-1185">Reference proteome</keyword>
<accession>A0A0E9NMI8</accession>
<name>A0A0E9NMI8_SAICN</name>
<dbReference type="SMART" id="SM00145">
    <property type="entry name" value="PI3Ka"/>
    <property type="match status" value="1"/>
</dbReference>
<dbReference type="Gene3D" id="1.25.40.70">
    <property type="entry name" value="Phosphatidylinositol 3-kinase, accessory domain (PIK)"/>
    <property type="match status" value="1"/>
</dbReference>
<dbReference type="SMART" id="SM00146">
    <property type="entry name" value="PI3Kc"/>
    <property type="match status" value="1"/>
</dbReference>
<keyword evidence="4" id="KW-0808">Transferase</keyword>
<comment type="similarity">
    <text evidence="2">Belongs to the PI3/PI4-kinase family. Type III PI4K subfamily.</text>
</comment>
<dbReference type="PROSITE" id="PS00915">
    <property type="entry name" value="PI3_4_KINASE_1"/>
    <property type="match status" value="1"/>
</dbReference>
<dbReference type="GO" id="GO:0005886">
    <property type="term" value="C:plasma membrane"/>
    <property type="evidence" value="ECO:0007669"/>
    <property type="project" value="TreeGrafter"/>
</dbReference>
<evidence type="ECO:0000313" key="11">
    <source>
        <dbReference type="Proteomes" id="UP000033140"/>
    </source>
</evidence>
<dbReference type="PROSITE" id="PS50290">
    <property type="entry name" value="PI3_4_KINASE_3"/>
    <property type="match status" value="1"/>
</dbReference>
<evidence type="ECO:0000256" key="3">
    <source>
        <dbReference type="ARBA" id="ARBA00012169"/>
    </source>
</evidence>
<evidence type="ECO:0000256" key="6">
    <source>
        <dbReference type="ARBA" id="ARBA00022777"/>
    </source>
</evidence>
<comment type="catalytic activity">
    <reaction evidence="1">
        <text>a 1,2-diacyl-sn-glycero-3-phospho-(1D-myo-inositol) + ATP = a 1,2-diacyl-sn-glycero-3-phospho-(1D-myo-inositol 4-phosphate) + ADP + H(+)</text>
        <dbReference type="Rhea" id="RHEA:19877"/>
        <dbReference type="ChEBI" id="CHEBI:15378"/>
        <dbReference type="ChEBI" id="CHEBI:30616"/>
        <dbReference type="ChEBI" id="CHEBI:57880"/>
        <dbReference type="ChEBI" id="CHEBI:58178"/>
        <dbReference type="ChEBI" id="CHEBI:456216"/>
        <dbReference type="EC" id="2.7.1.67"/>
    </reaction>
</comment>
<dbReference type="InterPro" id="IPR018936">
    <property type="entry name" value="PI3/4_kinase_CS"/>
</dbReference>
<dbReference type="FunFam" id="1.25.40.70:FF:000011">
    <property type="entry name" value="Phosphatidylinositol 4-kinase alpha"/>
    <property type="match status" value="1"/>
</dbReference>
<comment type="caution">
    <text evidence="10">The sequence shown here is derived from an EMBL/GenBank/DDBJ whole genome shotgun (WGS) entry which is preliminary data.</text>
</comment>
<dbReference type="PANTHER" id="PTHR10048:SF15">
    <property type="entry name" value="PHOSPHATIDYLINOSITOL 4-KINASE ALPHA"/>
    <property type="match status" value="1"/>
</dbReference>